<keyword evidence="2" id="KW-0808">Transferase</keyword>
<dbReference type="EC" id="2.7.11.1" evidence="1"/>
<dbReference type="PROSITE" id="PS50011">
    <property type="entry name" value="PROTEIN_KINASE_DOM"/>
    <property type="match status" value="1"/>
</dbReference>
<feature type="domain" description="Protein kinase" evidence="6">
    <location>
        <begin position="29"/>
        <end position="321"/>
    </location>
</feature>
<keyword evidence="7" id="KW-0723">Serine/threonine-protein kinase</keyword>
<evidence type="ECO:0000313" key="8">
    <source>
        <dbReference type="Proteomes" id="UP000199181"/>
    </source>
</evidence>
<sequence>MPSFPEAHMTDAKTPPNERIQFVLGDITYETVRPLAQRANGEVIFLAERRLRHGPSDPVTIKRMKAPASFERRLRLIQEVELAFRLEHPAIAPVHHLMLRDGLPHVIEEYVEGPSLETVIRLATVRQKPVSLPFALYVAAEAADALHHAHTRRGEDHQPLGIVHRDVSPRNIRMARSGDVKVMNFGAAYSHLVGREETPGLLLKDDVAYASPEYLHRRPMDGRSDLFSLGLVLLELLTNRRLFALEDVPAPAQNGQAEDTLSIPLLQMMTFIQREGTEDLERAAGHLPEALRAILHRVLQLQPSGRYASASGMRDDLKAVLRANAQPFGRFEASEELALMLAESVPSPDA</sequence>
<dbReference type="EMBL" id="FOIJ01000014">
    <property type="protein sequence ID" value="SEU29114.1"/>
    <property type="molecule type" value="Genomic_DNA"/>
</dbReference>
<evidence type="ECO:0000256" key="1">
    <source>
        <dbReference type="ARBA" id="ARBA00012513"/>
    </source>
</evidence>
<keyword evidence="8" id="KW-1185">Reference proteome</keyword>
<evidence type="ECO:0000259" key="6">
    <source>
        <dbReference type="PROSITE" id="PS50011"/>
    </source>
</evidence>
<dbReference type="InterPro" id="IPR011009">
    <property type="entry name" value="Kinase-like_dom_sf"/>
</dbReference>
<evidence type="ECO:0000256" key="2">
    <source>
        <dbReference type="ARBA" id="ARBA00022679"/>
    </source>
</evidence>
<reference evidence="8" key="1">
    <citation type="submission" date="2016-10" db="EMBL/GenBank/DDBJ databases">
        <authorList>
            <person name="Varghese N."/>
            <person name="Submissions S."/>
        </authorList>
    </citation>
    <scope>NUCLEOTIDE SEQUENCE [LARGE SCALE GENOMIC DNA]</scope>
    <source>
        <strain evidence="8">DSM 16858</strain>
    </source>
</reference>
<dbReference type="SMART" id="SM00220">
    <property type="entry name" value="S_TKc"/>
    <property type="match status" value="1"/>
</dbReference>
<dbReference type="InterPro" id="IPR050660">
    <property type="entry name" value="NEK_Ser/Thr_kinase"/>
</dbReference>
<dbReference type="GO" id="GO:0005524">
    <property type="term" value="F:ATP binding"/>
    <property type="evidence" value="ECO:0007669"/>
    <property type="project" value="UniProtKB-KW"/>
</dbReference>
<dbReference type="Gene3D" id="1.10.510.10">
    <property type="entry name" value="Transferase(Phosphotransferase) domain 1"/>
    <property type="match status" value="1"/>
</dbReference>
<evidence type="ECO:0000256" key="3">
    <source>
        <dbReference type="ARBA" id="ARBA00022741"/>
    </source>
</evidence>
<accession>A0A1I0KUU5</accession>
<dbReference type="SUPFAM" id="SSF56112">
    <property type="entry name" value="Protein kinase-like (PK-like)"/>
    <property type="match status" value="1"/>
</dbReference>
<dbReference type="PANTHER" id="PTHR43671:SF13">
    <property type="entry name" value="SERINE_THREONINE-PROTEIN KINASE NEK2"/>
    <property type="match status" value="1"/>
</dbReference>
<dbReference type="InterPro" id="IPR000719">
    <property type="entry name" value="Prot_kinase_dom"/>
</dbReference>
<evidence type="ECO:0000313" key="7">
    <source>
        <dbReference type="EMBL" id="SEU29114.1"/>
    </source>
</evidence>
<protein>
    <recommendedName>
        <fullName evidence="1">non-specific serine/threonine protein kinase</fullName>
        <ecNumber evidence="1">2.7.11.1</ecNumber>
    </recommendedName>
</protein>
<gene>
    <name evidence="7" type="ORF">SAMN05443639_11461</name>
</gene>
<keyword evidence="3" id="KW-0547">Nucleotide-binding</keyword>
<name>A0A1I0KUU5_9BACT</name>
<evidence type="ECO:0000256" key="5">
    <source>
        <dbReference type="ARBA" id="ARBA00022840"/>
    </source>
</evidence>
<dbReference type="Gene3D" id="3.30.200.20">
    <property type="entry name" value="Phosphorylase Kinase, domain 1"/>
    <property type="match status" value="1"/>
</dbReference>
<dbReference type="Pfam" id="PF00069">
    <property type="entry name" value="Pkinase"/>
    <property type="match status" value="1"/>
</dbReference>
<dbReference type="PANTHER" id="PTHR43671">
    <property type="entry name" value="SERINE/THREONINE-PROTEIN KINASE NEK"/>
    <property type="match status" value="1"/>
</dbReference>
<dbReference type="GO" id="GO:0004674">
    <property type="term" value="F:protein serine/threonine kinase activity"/>
    <property type="evidence" value="ECO:0007669"/>
    <property type="project" value="UniProtKB-KW"/>
</dbReference>
<keyword evidence="5" id="KW-0067">ATP-binding</keyword>
<evidence type="ECO:0000256" key="4">
    <source>
        <dbReference type="ARBA" id="ARBA00022777"/>
    </source>
</evidence>
<dbReference type="Proteomes" id="UP000199181">
    <property type="component" value="Unassembled WGS sequence"/>
</dbReference>
<dbReference type="AlphaFoldDB" id="A0A1I0KUU5"/>
<organism evidence="7 8">
    <name type="scientific">Stigmatella erecta</name>
    <dbReference type="NCBI Taxonomy" id="83460"/>
    <lineage>
        <taxon>Bacteria</taxon>
        <taxon>Pseudomonadati</taxon>
        <taxon>Myxococcota</taxon>
        <taxon>Myxococcia</taxon>
        <taxon>Myxococcales</taxon>
        <taxon>Cystobacterineae</taxon>
        <taxon>Archangiaceae</taxon>
        <taxon>Stigmatella</taxon>
    </lineage>
</organism>
<proteinExistence type="predicted"/>
<keyword evidence="4 7" id="KW-0418">Kinase</keyword>